<feature type="domain" description="Trafficking protein particle complex II-specific subunit 65 IgD3" evidence="2">
    <location>
        <begin position="1455"/>
        <end position="1612"/>
    </location>
</feature>
<comment type="caution">
    <text evidence="3">The sequence shown here is derived from an EMBL/GenBank/DDBJ whole genome shotgun (WGS) entry which is preliminary data.</text>
</comment>
<dbReference type="InterPro" id="IPR024662">
    <property type="entry name" value="Trs65"/>
</dbReference>
<feature type="compositionally biased region" description="Basic and acidic residues" evidence="1">
    <location>
        <begin position="430"/>
        <end position="440"/>
    </location>
</feature>
<feature type="region of interest" description="Disordered" evidence="1">
    <location>
        <begin position="1296"/>
        <end position="1318"/>
    </location>
</feature>
<dbReference type="PANTHER" id="PTHR28159">
    <property type="entry name" value="TRAFFICKING PROTEIN PARTICLE COMPLEX II-SPECIFIC SUBUNIT 65"/>
    <property type="match status" value="1"/>
</dbReference>
<feature type="region of interest" description="Disordered" evidence="1">
    <location>
        <begin position="392"/>
        <end position="589"/>
    </location>
</feature>
<feature type="region of interest" description="Disordered" evidence="1">
    <location>
        <begin position="631"/>
        <end position="677"/>
    </location>
</feature>
<feature type="compositionally biased region" description="Low complexity" evidence="1">
    <location>
        <begin position="521"/>
        <end position="536"/>
    </location>
</feature>
<dbReference type="EMBL" id="JBANRG010000044">
    <property type="protein sequence ID" value="KAK7446307.1"/>
    <property type="molecule type" value="Genomic_DNA"/>
</dbReference>
<feature type="compositionally biased region" description="Low complexity" evidence="1">
    <location>
        <begin position="473"/>
        <end position="482"/>
    </location>
</feature>
<evidence type="ECO:0000259" key="2">
    <source>
        <dbReference type="Pfam" id="PF12735"/>
    </source>
</evidence>
<feature type="region of interest" description="Disordered" evidence="1">
    <location>
        <begin position="316"/>
        <end position="349"/>
    </location>
</feature>
<evidence type="ECO:0000313" key="4">
    <source>
        <dbReference type="Proteomes" id="UP001498398"/>
    </source>
</evidence>
<dbReference type="Proteomes" id="UP001498398">
    <property type="component" value="Unassembled WGS sequence"/>
</dbReference>
<gene>
    <name evidence="3" type="ORF">VKT23_014513</name>
</gene>
<feature type="compositionally biased region" description="Low complexity" evidence="1">
    <location>
        <begin position="399"/>
        <end position="415"/>
    </location>
</feature>
<feature type="compositionally biased region" description="Pro residues" evidence="1">
    <location>
        <begin position="127"/>
        <end position="140"/>
    </location>
</feature>
<feature type="compositionally biased region" description="Basic and acidic residues" evidence="1">
    <location>
        <begin position="1425"/>
        <end position="1442"/>
    </location>
</feature>
<feature type="compositionally biased region" description="Polar residues" evidence="1">
    <location>
        <begin position="328"/>
        <end position="349"/>
    </location>
</feature>
<feature type="compositionally biased region" description="Acidic residues" evidence="1">
    <location>
        <begin position="634"/>
        <end position="671"/>
    </location>
</feature>
<feature type="region of interest" description="Disordered" evidence="1">
    <location>
        <begin position="1425"/>
        <end position="1467"/>
    </location>
</feature>
<feature type="region of interest" description="Disordered" evidence="1">
    <location>
        <begin position="1029"/>
        <end position="1235"/>
    </location>
</feature>
<feature type="compositionally biased region" description="Polar residues" evidence="1">
    <location>
        <begin position="486"/>
        <end position="497"/>
    </location>
</feature>
<feature type="region of interest" description="Disordered" evidence="1">
    <location>
        <begin position="115"/>
        <end position="210"/>
    </location>
</feature>
<keyword evidence="4" id="KW-1185">Reference proteome</keyword>
<feature type="compositionally biased region" description="Basic and acidic residues" evidence="1">
    <location>
        <begin position="1136"/>
        <end position="1160"/>
    </location>
</feature>
<feature type="region of interest" description="Disordered" evidence="1">
    <location>
        <begin position="753"/>
        <end position="796"/>
    </location>
</feature>
<feature type="compositionally biased region" description="Polar residues" evidence="1">
    <location>
        <begin position="1210"/>
        <end position="1226"/>
    </location>
</feature>
<reference evidence="3 4" key="1">
    <citation type="submission" date="2024-01" db="EMBL/GenBank/DDBJ databases">
        <title>A draft genome for the cacao thread blight pathogen Marasmiellus scandens.</title>
        <authorList>
            <person name="Baruah I.K."/>
            <person name="Leung J."/>
            <person name="Bukari Y."/>
            <person name="Amoako-Attah I."/>
            <person name="Meinhardt L.W."/>
            <person name="Bailey B.A."/>
            <person name="Cohen S.P."/>
        </authorList>
    </citation>
    <scope>NUCLEOTIDE SEQUENCE [LARGE SCALE GENOMIC DNA]</scope>
    <source>
        <strain evidence="3 4">GH-19</strain>
    </source>
</reference>
<feature type="compositionally biased region" description="Low complexity" evidence="1">
    <location>
        <begin position="546"/>
        <end position="589"/>
    </location>
</feature>
<feature type="compositionally biased region" description="Gly residues" evidence="1">
    <location>
        <begin position="1096"/>
        <end position="1105"/>
    </location>
</feature>
<protein>
    <recommendedName>
        <fullName evidence="2">Trafficking protein particle complex II-specific subunit 65 IgD3 domain-containing protein</fullName>
    </recommendedName>
</protein>
<name>A0ABR1J1H1_9AGAR</name>
<evidence type="ECO:0000256" key="1">
    <source>
        <dbReference type="SAM" id="MobiDB-lite"/>
    </source>
</evidence>
<feature type="compositionally biased region" description="Low complexity" evidence="1">
    <location>
        <begin position="68"/>
        <end position="85"/>
    </location>
</feature>
<feature type="region of interest" description="Disordered" evidence="1">
    <location>
        <begin position="64"/>
        <end position="85"/>
    </location>
</feature>
<accession>A0ABR1J1H1</accession>
<dbReference type="PANTHER" id="PTHR28159:SF1">
    <property type="entry name" value="TRAFFICKING PROTEIN PARTICLE COMPLEX II-SPECIFIC SUBUNIT 65"/>
    <property type="match status" value="1"/>
</dbReference>
<feature type="compositionally biased region" description="Pro residues" evidence="1">
    <location>
        <begin position="195"/>
        <end position="204"/>
    </location>
</feature>
<feature type="compositionally biased region" description="Basic and acidic residues" evidence="1">
    <location>
        <begin position="115"/>
        <end position="125"/>
    </location>
</feature>
<organism evidence="3 4">
    <name type="scientific">Marasmiellus scandens</name>
    <dbReference type="NCBI Taxonomy" id="2682957"/>
    <lineage>
        <taxon>Eukaryota</taxon>
        <taxon>Fungi</taxon>
        <taxon>Dikarya</taxon>
        <taxon>Basidiomycota</taxon>
        <taxon>Agaricomycotina</taxon>
        <taxon>Agaricomycetes</taxon>
        <taxon>Agaricomycetidae</taxon>
        <taxon>Agaricales</taxon>
        <taxon>Marasmiineae</taxon>
        <taxon>Omphalotaceae</taxon>
        <taxon>Marasmiellus</taxon>
    </lineage>
</organism>
<sequence length="1615" mass="169985">MNMSMTTFEELFTSTQLDVCAPNASLQFPGPDTVDVDKWLEELEQSDRSQAFFDEHLQTILTVRLPETNSSSPTTPTSASSPKPNSQILRFLSHLQIALEASYIPRAPVIEGGRIEESSSSKELELPPSPRPLTPTPRSPRPSSVPLSASASTPELSLPPRHASLKKPVNLSLSPNSLAPPGGNKKPPQIHHPSILPPATPNPTPASTASDARYALPGAAEQGIVFVGGPAGGVIWGQAVDSGENTENLKKGLDEEKESFCLLWSPRERVWVAIYRMVLDVAFLRLPFTSPLLCLTVSTTLRDKPTTNLEKHLESLGMLPSPYPVSPSADNGSSANEGENQDTNLQSQFNLGSHPILPQILPLQGPPEANLLGGLFGISGFQVSSSPVDAQGAPLNPFTGSPTTATSAAGRGSRTNSPASATFANGGDKATLKDQRDSKAGKAKQTLSLPSTRLGPATRVDLFCLPAEPGSPSPSATSTTFPHHNANASTVTLTSAPPKSPRSHRPTSTQDKRELARALMGGSSSGRSTPSGSMSGTASVDNSRPGTPSTMTTSTAATSVSAPGTPTTSTTPGTGSTTTARLGTPLTGTAGAGAILTLKKSFRKTLGMRTGFKVRMRTVFVPSVVFPSESELAGVEEDSDSESGSEDEAEDEAKAETEEDAQSEDEEEDKEDLLASGSSERTVVLCVEVENESFGDGSDGMPASFVIERVEVDVGSGSSGIKTGGGKGHGHNWGESGARTRLIGWDDISFDGSGSASTKKSKLKAKSKPTTTDSPANRPKLRIHSFSSQRRDKTKSNTKHFPLLLAPNEQHNLLYAVSFLRSPEEEAAESLVGLTGTLGATSAVAGAPQTLGSAGAGAGFVSGAGDLAKLQRSVTINIFGRPCFKTLKSTEEKGETTPLSASSSSTDIMNIDDTNASESITTPKPSPSSVVEGETETVTMTKIRQETLLFPTSTFSTKWNCLLDLSSSFTQPPYRTSQSQPPPVMLSKPQFNLPFGDDEGLTAESASVLPEPPSPFPVSVSGNFPTSASFRSSGLASPPVTGGPGSGRDRRSLGTDIGMSVSASVGGGKRFSLGPGVETKRHTLPNLHAPGFPQRPGGGNAGVGGAPRARASLTPSLPAVPSGQVNSIPFGSGGEEFPRDRERRESSTPSLRGDRERRDSAPSVGSKLRERRDSLLSLMSASGTKDSGLPVRPPSRTNTRSPAQHYYTPPSVTQSQFQSSLRSPTTYEPPPLPDKDFIGGAIGSSAPGAPVAQSIDHIMGIGEVDYPANATGLGVNVGLPPMTPAYPAFPGNITGASSSSSSLTLASQHPPLPSQQQNPSFPVAIPPTPPSQAPLIPQGGNFGGPTAGAYSSSYTGQSVDVKRERGMVGGGMFGMGVGALPTPTPRPVVGIEGGYDGYEYEEEKGMVMNEGESIIISVGLLNRSSADEEDKKARRQQRKVDSNIDSSSSESELDAEPNADNTPSSHSPELIYPLDTFTLDIFVFNRSSWTRRFEITCPDSRVRRKRLEREMIMGLQQNLNPNQKGFKKNTKRSGAATVAALMAMEKEKTRGPGVLPLENRVRIGPLLPSACQSVRMKFLAVSPGVHAIDTLTLTDIESGFSMNLRSVMDVVVHEH</sequence>
<dbReference type="Pfam" id="PF12735">
    <property type="entry name" value="IgD3_Trs65"/>
    <property type="match status" value="1"/>
</dbReference>
<feature type="compositionally biased region" description="Low complexity" evidence="1">
    <location>
        <begin position="141"/>
        <end position="154"/>
    </location>
</feature>
<evidence type="ECO:0000313" key="3">
    <source>
        <dbReference type="EMBL" id="KAK7446307.1"/>
    </source>
</evidence>
<proteinExistence type="predicted"/>
<dbReference type="InterPro" id="IPR055420">
    <property type="entry name" value="IgD3_Trs65"/>
</dbReference>